<proteinExistence type="predicted"/>
<sequence length="356" mass="38841">MTALTIPSGIDGVTSEWLTTALRCGGTIADTAAITGVSAERIAEDTGFSAWLYRLRLTGTDGLPPSLIVKLPAQSEARGAMDMLGGYQRELAFYRSVAGRAPLLTPRVYAALIDGADFVLVMEDLADWVNADHLAGLSMRQARVALRQLAGLHAWSVTAADSDALDVFPSLDTPVVRELLVAAFGIGWQIYRDKSAARVPGAVARYAERFTEFAPQALSALTERRMLLHGDIRADNMFFDDDVLKVVDFQFASLGCGVADLGYLVSQGLPVRARRGHDEELVRDYLDALVTHGVTDYGFDEAWRHYRMAVAYLLLFPVLALIGWDTMPQRSRDLCLTLTDRAVAAINDIDAIGVFV</sequence>
<dbReference type="SUPFAM" id="SSF56112">
    <property type="entry name" value="Protein kinase-like (PK-like)"/>
    <property type="match status" value="1"/>
</dbReference>
<keyword evidence="2" id="KW-0808">Transferase</keyword>
<gene>
    <name evidence="2" type="ORF">MNVM_27200</name>
</gene>
<dbReference type="InterPro" id="IPR004119">
    <property type="entry name" value="EcKL"/>
</dbReference>
<dbReference type="PANTHER" id="PTHR23020:SF41">
    <property type="entry name" value="AMINOGLYCOSIDE PHOSPHOTRANSFERASE DOMAIN-CONTAINING PROTEIN"/>
    <property type="match status" value="1"/>
</dbReference>
<evidence type="ECO:0000259" key="1">
    <source>
        <dbReference type="SMART" id="SM00587"/>
    </source>
</evidence>
<accession>A0A7I7JQL7</accession>
<dbReference type="InterPro" id="IPR052961">
    <property type="entry name" value="Oxido-Kinase-like_Enzymes"/>
</dbReference>
<feature type="domain" description="CHK kinase-like" evidence="1">
    <location>
        <begin position="120"/>
        <end position="295"/>
    </location>
</feature>
<name>A0A7I7JQL7_9MYCO</name>
<dbReference type="PANTHER" id="PTHR23020">
    <property type="entry name" value="UNCHARACTERIZED NUCLEAR HORMONE RECEPTOR-RELATED"/>
    <property type="match status" value="1"/>
</dbReference>
<organism evidence="2 3">
    <name type="scientific">Mycobacterium novum</name>
    <dbReference type="NCBI Taxonomy" id="2492438"/>
    <lineage>
        <taxon>Bacteria</taxon>
        <taxon>Bacillati</taxon>
        <taxon>Actinomycetota</taxon>
        <taxon>Actinomycetes</taxon>
        <taxon>Mycobacteriales</taxon>
        <taxon>Mycobacteriaceae</taxon>
        <taxon>Mycobacterium</taxon>
    </lineage>
</organism>
<evidence type="ECO:0000313" key="2">
    <source>
        <dbReference type="EMBL" id="BBX13639.1"/>
    </source>
</evidence>
<reference evidence="2 3" key="1">
    <citation type="journal article" date="2019" name="Emerg. Microbes Infect.">
        <title>Comprehensive subspecies identification of 175 nontuberculous mycobacteria species based on 7547 genomic profiles.</title>
        <authorList>
            <person name="Matsumoto Y."/>
            <person name="Kinjo T."/>
            <person name="Motooka D."/>
            <person name="Nabeya D."/>
            <person name="Jung N."/>
            <person name="Uechi K."/>
            <person name="Horii T."/>
            <person name="Iida T."/>
            <person name="Fujita J."/>
            <person name="Nakamura S."/>
        </authorList>
    </citation>
    <scope>NUCLEOTIDE SEQUENCE [LARGE SCALE GENOMIC DNA]</scope>
    <source>
        <strain evidence="2 3">JCM 6391</strain>
    </source>
</reference>
<dbReference type="InterPro" id="IPR011009">
    <property type="entry name" value="Kinase-like_dom_sf"/>
</dbReference>
<dbReference type="Gene3D" id="3.90.1200.10">
    <property type="match status" value="1"/>
</dbReference>
<dbReference type="SMART" id="SM00587">
    <property type="entry name" value="CHK"/>
    <property type="match status" value="1"/>
</dbReference>
<keyword evidence="3" id="KW-1185">Reference proteome</keyword>
<dbReference type="InterPro" id="IPR015897">
    <property type="entry name" value="CHK_kinase-like"/>
</dbReference>
<dbReference type="GO" id="GO:0016740">
    <property type="term" value="F:transferase activity"/>
    <property type="evidence" value="ECO:0007669"/>
    <property type="project" value="UniProtKB-KW"/>
</dbReference>
<dbReference type="Pfam" id="PF02958">
    <property type="entry name" value="EcKL"/>
    <property type="match status" value="1"/>
</dbReference>
<dbReference type="KEGG" id="mnm:MNVM_27200"/>
<dbReference type="AlphaFoldDB" id="A0A7I7JQL7"/>
<dbReference type="Proteomes" id="UP000466997">
    <property type="component" value="Chromosome"/>
</dbReference>
<dbReference type="EMBL" id="AP022562">
    <property type="protein sequence ID" value="BBX13639.1"/>
    <property type="molecule type" value="Genomic_DNA"/>
</dbReference>
<evidence type="ECO:0000313" key="3">
    <source>
        <dbReference type="Proteomes" id="UP000466997"/>
    </source>
</evidence>
<protein>
    <submittedName>
        <fullName evidence="2">Aminoglycoside phosphotransferase</fullName>
    </submittedName>
</protein>
<dbReference type="RefSeq" id="WP_193465108.1">
    <property type="nucleotide sequence ID" value="NZ_AP022562.1"/>
</dbReference>